<proteinExistence type="predicted"/>
<evidence type="ECO:0000313" key="7">
    <source>
        <dbReference type="EMBL" id="MDI9241120.1"/>
    </source>
</evidence>
<comment type="pathway">
    <text evidence="1">Metabolic intermediate biosynthesis; chorismate biosynthesis; chorismate from D-erythrose 4-phosphate and phosphoenolpyruvate: step 4/7.</text>
</comment>
<dbReference type="AlphaFoldDB" id="A0AAP4EYX2"/>
<dbReference type="Pfam" id="PF08501">
    <property type="entry name" value="Shikimate_dh_N"/>
    <property type="match status" value="1"/>
</dbReference>
<evidence type="ECO:0000259" key="5">
    <source>
        <dbReference type="Pfam" id="PF01488"/>
    </source>
</evidence>
<gene>
    <name evidence="7" type="ORF">QJ036_01335</name>
</gene>
<dbReference type="GO" id="GO:0019632">
    <property type="term" value="P:shikimate metabolic process"/>
    <property type="evidence" value="ECO:0007669"/>
    <property type="project" value="TreeGrafter"/>
</dbReference>
<keyword evidence="3" id="KW-0028">Amino-acid biosynthesis</keyword>
<dbReference type="InterPro" id="IPR036291">
    <property type="entry name" value="NAD(P)-bd_dom_sf"/>
</dbReference>
<dbReference type="GO" id="GO:0009423">
    <property type="term" value="P:chorismate biosynthetic process"/>
    <property type="evidence" value="ECO:0007669"/>
    <property type="project" value="TreeGrafter"/>
</dbReference>
<dbReference type="EMBL" id="JASGBQ010000001">
    <property type="protein sequence ID" value="MDI9241120.1"/>
    <property type="molecule type" value="Genomic_DNA"/>
</dbReference>
<feature type="domain" description="Shikimate dehydrogenase substrate binding N-terminal" evidence="6">
    <location>
        <begin position="17"/>
        <end position="99"/>
    </location>
</feature>
<dbReference type="Proteomes" id="UP001300383">
    <property type="component" value="Unassembled WGS sequence"/>
</dbReference>
<evidence type="ECO:0000256" key="3">
    <source>
        <dbReference type="ARBA" id="ARBA00023141"/>
    </source>
</evidence>
<organism evidence="7 8">
    <name type="scientific">Fusibacillus kribbianus</name>
    <dbReference type="NCBI Taxonomy" id="3044208"/>
    <lineage>
        <taxon>Bacteria</taxon>
        <taxon>Bacillati</taxon>
        <taxon>Bacillota</taxon>
        <taxon>Clostridia</taxon>
        <taxon>Lachnospirales</taxon>
        <taxon>Lachnospiraceae</taxon>
        <taxon>Fusibacillus</taxon>
    </lineage>
</organism>
<comment type="catalytic activity">
    <reaction evidence="4">
        <text>shikimate + NADP(+) = 3-dehydroshikimate + NADPH + H(+)</text>
        <dbReference type="Rhea" id="RHEA:17737"/>
        <dbReference type="ChEBI" id="CHEBI:15378"/>
        <dbReference type="ChEBI" id="CHEBI:16630"/>
        <dbReference type="ChEBI" id="CHEBI:36208"/>
        <dbReference type="ChEBI" id="CHEBI:57783"/>
        <dbReference type="ChEBI" id="CHEBI:58349"/>
        <dbReference type="EC" id="1.1.1.25"/>
    </reaction>
</comment>
<accession>A0AAP4EYX2</accession>
<feature type="domain" description="Quinate/shikimate 5-dehydrogenase/glutamyl-tRNA reductase" evidence="5">
    <location>
        <begin position="126"/>
        <end position="204"/>
    </location>
</feature>
<dbReference type="InterPro" id="IPR013708">
    <property type="entry name" value="Shikimate_DH-bd_N"/>
</dbReference>
<evidence type="ECO:0000256" key="4">
    <source>
        <dbReference type="ARBA" id="ARBA00049442"/>
    </source>
</evidence>
<dbReference type="InterPro" id="IPR046346">
    <property type="entry name" value="Aminoacid_DH-like_N_sf"/>
</dbReference>
<dbReference type="Pfam" id="PF01488">
    <property type="entry name" value="Shikimate_DH"/>
    <property type="match status" value="1"/>
</dbReference>
<dbReference type="GO" id="GO:0004764">
    <property type="term" value="F:shikimate 3-dehydrogenase (NADP+) activity"/>
    <property type="evidence" value="ECO:0007669"/>
    <property type="project" value="UniProtKB-EC"/>
</dbReference>
<reference evidence="7 8" key="1">
    <citation type="submission" date="2023-05" db="EMBL/GenBank/DDBJ databases">
        <title>[ruminococcus] sp. nov., isolated from a pig farm feces dump.</title>
        <authorList>
            <person name="Chang Y.-H."/>
        </authorList>
    </citation>
    <scope>NUCLEOTIDE SEQUENCE [LARGE SCALE GENOMIC DNA]</scope>
    <source>
        <strain evidence="7 8">YH-rum2234</strain>
    </source>
</reference>
<dbReference type="Gene3D" id="3.40.50.10860">
    <property type="entry name" value="Leucine Dehydrogenase, chain A, domain 1"/>
    <property type="match status" value="1"/>
</dbReference>
<evidence type="ECO:0000256" key="2">
    <source>
        <dbReference type="ARBA" id="ARBA00012962"/>
    </source>
</evidence>
<name>A0AAP4EYX2_9FIRM</name>
<dbReference type="PANTHER" id="PTHR21089:SF1">
    <property type="entry name" value="BIFUNCTIONAL 3-DEHYDROQUINATE DEHYDRATASE_SHIKIMATE DEHYDROGENASE, CHLOROPLASTIC"/>
    <property type="match status" value="1"/>
</dbReference>
<dbReference type="EC" id="1.1.1.25" evidence="2"/>
<dbReference type="GO" id="GO:0009073">
    <property type="term" value="P:aromatic amino acid family biosynthetic process"/>
    <property type="evidence" value="ECO:0007669"/>
    <property type="project" value="UniProtKB-KW"/>
</dbReference>
<dbReference type="RefSeq" id="WP_283229622.1">
    <property type="nucleotide sequence ID" value="NZ_JASGBQ010000001.1"/>
</dbReference>
<dbReference type="InterPro" id="IPR022893">
    <property type="entry name" value="Shikimate_DH_fam"/>
</dbReference>
<protein>
    <recommendedName>
        <fullName evidence="2">shikimate dehydrogenase (NADP(+))</fullName>
        <ecNumber evidence="2">1.1.1.25</ecNumber>
    </recommendedName>
</protein>
<evidence type="ECO:0000313" key="8">
    <source>
        <dbReference type="Proteomes" id="UP001300383"/>
    </source>
</evidence>
<evidence type="ECO:0000259" key="6">
    <source>
        <dbReference type="Pfam" id="PF08501"/>
    </source>
</evidence>
<keyword evidence="3" id="KW-0057">Aromatic amino acid biosynthesis</keyword>
<dbReference type="InterPro" id="IPR006151">
    <property type="entry name" value="Shikm_DH/Glu-tRNA_Rdtase"/>
</dbReference>
<dbReference type="SUPFAM" id="SSF53223">
    <property type="entry name" value="Aminoacid dehydrogenase-like, N-terminal domain"/>
    <property type="match status" value="1"/>
</dbReference>
<sequence>MAYSNLICNYKTRLMPIIGYPMDHSNAAQVYNKLFEIYNINKIMFPIEIKPENLGDFVAAAKTLHIDAYTLTMPLKSEIIPYLDEVDPCSRVFKSVNIVKTVDGKTVGAGMDGKGCIGALINAGAKLEGCTAVLLGAGSISGAIIYELIQHKVGKVMLLNRTLAHAQEVAKIMEDNWGLHVDAYESTPENLDACCSQADVFIQCSPLGMYGFHKDHEYLGFLEKMPRSCIVLDCPVNPEYTTLLLKAKECGLTIVPGMYMMLSQMTEIYDFCFGLRPGDAEKEEARKVLVAYLDSLKK</sequence>
<evidence type="ECO:0000256" key="1">
    <source>
        <dbReference type="ARBA" id="ARBA00004871"/>
    </source>
</evidence>
<dbReference type="Gene3D" id="3.40.50.720">
    <property type="entry name" value="NAD(P)-binding Rossmann-like Domain"/>
    <property type="match status" value="1"/>
</dbReference>
<dbReference type="SUPFAM" id="SSF51735">
    <property type="entry name" value="NAD(P)-binding Rossmann-fold domains"/>
    <property type="match status" value="1"/>
</dbReference>
<dbReference type="PANTHER" id="PTHR21089">
    <property type="entry name" value="SHIKIMATE DEHYDROGENASE"/>
    <property type="match status" value="1"/>
</dbReference>
<keyword evidence="8" id="KW-1185">Reference proteome</keyword>
<comment type="caution">
    <text evidence="7">The sequence shown here is derived from an EMBL/GenBank/DDBJ whole genome shotgun (WGS) entry which is preliminary data.</text>
</comment>